<reference evidence="2" key="1">
    <citation type="submission" date="2021-05" db="EMBL/GenBank/DDBJ databases">
        <authorList>
            <person name="Alioto T."/>
            <person name="Alioto T."/>
            <person name="Gomez Garrido J."/>
        </authorList>
    </citation>
    <scope>NUCLEOTIDE SEQUENCE</scope>
</reference>
<dbReference type="AlphaFoldDB" id="A0A8D8NZK4"/>
<dbReference type="EMBL" id="HBUE01205727">
    <property type="protein sequence ID" value="CAG6531809.1"/>
    <property type="molecule type" value="Transcribed_RNA"/>
</dbReference>
<proteinExistence type="predicted"/>
<name>A0A8D8NZK4_CULPI</name>
<feature type="compositionally biased region" description="Low complexity" evidence="1">
    <location>
        <begin position="12"/>
        <end position="63"/>
    </location>
</feature>
<dbReference type="EMBL" id="HBUE01312023">
    <property type="protein sequence ID" value="CAG6583670.1"/>
    <property type="molecule type" value="Transcribed_RNA"/>
</dbReference>
<protein>
    <submittedName>
        <fullName evidence="2">(northern house mosquito) hypothetical protein</fullName>
    </submittedName>
</protein>
<sequence length="124" mass="13080">MSKNSQRLEPASRTVPKSPSPSSSTAPAIGTASRSSVPAVASPSRTTTSSRCTNTASTSTSRRWPSSDCRTTCAPARCSTFKPGSACDTTRDSWIFPGRKRCTRTRAFGWSNGGTADSGRGKRT</sequence>
<feature type="region of interest" description="Disordered" evidence="1">
    <location>
        <begin position="105"/>
        <end position="124"/>
    </location>
</feature>
<feature type="region of interest" description="Disordered" evidence="1">
    <location>
        <begin position="1"/>
        <end position="68"/>
    </location>
</feature>
<organism evidence="2">
    <name type="scientific">Culex pipiens</name>
    <name type="common">House mosquito</name>
    <dbReference type="NCBI Taxonomy" id="7175"/>
    <lineage>
        <taxon>Eukaryota</taxon>
        <taxon>Metazoa</taxon>
        <taxon>Ecdysozoa</taxon>
        <taxon>Arthropoda</taxon>
        <taxon>Hexapoda</taxon>
        <taxon>Insecta</taxon>
        <taxon>Pterygota</taxon>
        <taxon>Neoptera</taxon>
        <taxon>Endopterygota</taxon>
        <taxon>Diptera</taxon>
        <taxon>Nematocera</taxon>
        <taxon>Culicoidea</taxon>
        <taxon>Culicidae</taxon>
        <taxon>Culicinae</taxon>
        <taxon>Culicini</taxon>
        <taxon>Culex</taxon>
        <taxon>Culex</taxon>
    </lineage>
</organism>
<dbReference type="EMBL" id="HBUE01312024">
    <property type="protein sequence ID" value="CAG6583672.1"/>
    <property type="molecule type" value="Transcribed_RNA"/>
</dbReference>
<evidence type="ECO:0000256" key="1">
    <source>
        <dbReference type="SAM" id="MobiDB-lite"/>
    </source>
</evidence>
<dbReference type="EMBL" id="HBUE01205726">
    <property type="protein sequence ID" value="CAG6531807.1"/>
    <property type="molecule type" value="Transcribed_RNA"/>
</dbReference>
<evidence type="ECO:0000313" key="2">
    <source>
        <dbReference type="EMBL" id="CAG6583672.1"/>
    </source>
</evidence>
<accession>A0A8D8NZK4</accession>